<evidence type="ECO:0000259" key="3">
    <source>
        <dbReference type="SMART" id="SM01002"/>
    </source>
</evidence>
<dbReference type="SMART" id="SM01002">
    <property type="entry name" value="AlaDh_PNT_C"/>
    <property type="match status" value="1"/>
</dbReference>
<dbReference type="STRING" id="7574.A0A1S3JYY7"/>
<dbReference type="InParanoid" id="A0A1S3JYY7"/>
<dbReference type="GO" id="GO:0004753">
    <property type="term" value="F:saccharopine dehydrogenase activity"/>
    <property type="evidence" value="ECO:0007669"/>
    <property type="project" value="TreeGrafter"/>
</dbReference>
<gene>
    <name evidence="6" type="primary">LOC106177321</name>
</gene>
<dbReference type="AlphaFoldDB" id="A0A1S3JYY7"/>
<evidence type="ECO:0000313" key="5">
    <source>
        <dbReference type="Proteomes" id="UP000085678"/>
    </source>
</evidence>
<dbReference type="Pfam" id="PF01262">
    <property type="entry name" value="AlaDh_PNT_C"/>
    <property type="match status" value="1"/>
</dbReference>
<dbReference type="InterPro" id="IPR007886">
    <property type="entry name" value="AlaDH/PNT_N"/>
</dbReference>
<dbReference type="OrthoDB" id="10059875at2759"/>
<feature type="domain" description="Alanine dehydrogenase/pyridine nucleotide transhydrogenase NAD(H)-binding" evidence="3">
    <location>
        <begin position="177"/>
        <end position="380"/>
    </location>
</feature>
<dbReference type="GeneID" id="106177321"/>
<dbReference type="Pfam" id="PF05222">
    <property type="entry name" value="AlaDh_PNT_N"/>
    <property type="match status" value="1"/>
</dbReference>
<keyword evidence="2" id="KW-0560">Oxidoreductase</keyword>
<dbReference type="Gene3D" id="3.40.50.720">
    <property type="entry name" value="NAD(P)-binding Rossmann-like Domain"/>
    <property type="match status" value="2"/>
</dbReference>
<reference evidence="6" key="1">
    <citation type="submission" date="2025-08" db="UniProtKB">
        <authorList>
            <consortium name="RefSeq"/>
        </authorList>
    </citation>
    <scope>IDENTIFICATION</scope>
    <source>
        <tissue evidence="6">Gonads</tissue>
    </source>
</reference>
<feature type="domain" description="Alanine dehydrogenase/pyridine nucleotide transhydrogenase N-terminal" evidence="4">
    <location>
        <begin position="6"/>
        <end position="134"/>
    </location>
</feature>
<dbReference type="GO" id="GO:0019878">
    <property type="term" value="P:lysine biosynthetic process via aminoadipic acid"/>
    <property type="evidence" value="ECO:0007669"/>
    <property type="project" value="TreeGrafter"/>
</dbReference>
<evidence type="ECO:0000259" key="4">
    <source>
        <dbReference type="SMART" id="SM01003"/>
    </source>
</evidence>
<comment type="similarity">
    <text evidence="1">In the N-terminal section; belongs to the AlaDH/PNT family.</text>
</comment>
<accession>A0A1S3JYY7</accession>
<organism evidence="5 6">
    <name type="scientific">Lingula anatina</name>
    <name type="common">Brachiopod</name>
    <name type="synonym">Lingula unguis</name>
    <dbReference type="NCBI Taxonomy" id="7574"/>
    <lineage>
        <taxon>Eukaryota</taxon>
        <taxon>Metazoa</taxon>
        <taxon>Spiralia</taxon>
        <taxon>Lophotrochozoa</taxon>
        <taxon>Brachiopoda</taxon>
        <taxon>Linguliformea</taxon>
        <taxon>Lingulata</taxon>
        <taxon>Lingulida</taxon>
        <taxon>Linguloidea</taxon>
        <taxon>Lingulidae</taxon>
        <taxon>Lingula</taxon>
    </lineage>
</organism>
<keyword evidence="5" id="KW-1185">Reference proteome</keyword>
<dbReference type="SUPFAM" id="SSF52283">
    <property type="entry name" value="Formate/glycerate dehydrogenase catalytic domain-like"/>
    <property type="match status" value="1"/>
</dbReference>
<evidence type="ECO:0000256" key="1">
    <source>
        <dbReference type="ARBA" id="ARBA00005624"/>
    </source>
</evidence>
<evidence type="ECO:0000256" key="2">
    <source>
        <dbReference type="ARBA" id="ARBA00023002"/>
    </source>
</evidence>
<dbReference type="InterPro" id="IPR007698">
    <property type="entry name" value="AlaDH/PNT_NAD(H)-bd"/>
</dbReference>
<protein>
    <submittedName>
        <fullName evidence="6">Alpha-aminoadipic semialdehyde synthase, mitochondrial isoform X2</fullName>
    </submittedName>
</protein>
<dbReference type="GO" id="GO:0005737">
    <property type="term" value="C:cytoplasm"/>
    <property type="evidence" value="ECO:0007669"/>
    <property type="project" value="TreeGrafter"/>
</dbReference>
<evidence type="ECO:0000313" key="6">
    <source>
        <dbReference type="RefSeq" id="XP_013415517.1"/>
    </source>
</evidence>
<proteinExistence type="inferred from homology"/>
<dbReference type="CDD" id="cd12189">
    <property type="entry name" value="LKR_SDH_like"/>
    <property type="match status" value="1"/>
</dbReference>
<dbReference type="Proteomes" id="UP000085678">
    <property type="component" value="Unplaced"/>
</dbReference>
<dbReference type="InterPro" id="IPR051168">
    <property type="entry name" value="AASS"/>
</dbReference>
<dbReference type="FunFam" id="3.40.50.720:FF:000087">
    <property type="entry name" value="alpha-aminoadipic semialdehyde synthase, mitochondrial"/>
    <property type="match status" value="1"/>
</dbReference>
<dbReference type="RefSeq" id="XP_013415517.1">
    <property type="nucleotide sequence ID" value="XM_013560063.1"/>
</dbReference>
<dbReference type="PANTHER" id="PTHR11133:SF22">
    <property type="entry name" value="ALPHA-AMINOADIPIC SEMIALDEHYDE SYNTHASE, MITOCHONDRIAL"/>
    <property type="match status" value="1"/>
</dbReference>
<name>A0A1S3JYY7_LINAN</name>
<dbReference type="SMART" id="SM01003">
    <property type="entry name" value="AlaDh_PNT_N"/>
    <property type="match status" value="1"/>
</dbReference>
<sequence length="457" mass="50590">MVGVVAVSREQYNPWERRATLGPRQVRQLVEEGVKVIVQPSKRRGYTVKEYQEAGATIQEDMSEASIITSIKDMSIESLIPNKTYTFFSHTIKAQPHSMPLLDAILEKNIRLVDYEKLTSGPGIWPASAMSRFAGIVGVLNILHGIGLRLMAFGFNTPFAHIAMAHNYVSYEAACQAVRDVGRRIAEGEMCVGPLTFVFTGAGGVSRGAQEMFKHLPHEFVTPDKLPEVAQHGEKTKLYATIVDIADDLSRISDGGFDEKEYNQHPELYQSNFAKKVAPYASCIVNGVYWQPGQPRLLTDADAKTLLAHDPNAPQDLTDIGEDPILPRQLLAICDISADEDGSIQWTKYCTTADEPFCIYNQDGQIIKSGMTADGVLMCSVDNMPAQFPKDATDYFGELYLPYLKELLKTDANSTFEEYQKAVCPALENAVIATNGKLAPKYQYIADLRAKSTSQNQ</sequence>
<dbReference type="PANTHER" id="PTHR11133">
    <property type="entry name" value="SACCHAROPINE DEHYDROGENASE"/>
    <property type="match status" value="1"/>
</dbReference>